<keyword evidence="10" id="KW-1185">Reference proteome</keyword>
<evidence type="ECO:0000256" key="6">
    <source>
        <dbReference type="ARBA" id="ARBA00023242"/>
    </source>
</evidence>
<evidence type="ECO:0000259" key="8">
    <source>
        <dbReference type="PROSITE" id="PS50048"/>
    </source>
</evidence>
<dbReference type="InterPro" id="IPR036864">
    <property type="entry name" value="Zn2-C6_fun-type_DNA-bd_sf"/>
</dbReference>
<reference evidence="9 10" key="1">
    <citation type="journal article" date="2003" name="Science">
        <title>Finding functional features in Saccharomyces genomes by phylogenetic footprinting.</title>
        <authorList>
            <person name="Cliften P.F."/>
            <person name="Sudarsanam P."/>
            <person name="Desikan A."/>
            <person name="Fulton L."/>
            <person name="Fulton B."/>
            <person name="Majors J."/>
            <person name="Waterston R."/>
            <person name="Cohen B.A."/>
            <person name="Johnston M."/>
        </authorList>
    </citation>
    <scope>NUCLEOTIDE SEQUENCE [LARGE SCALE GENOMIC DNA]</scope>
    <source>
        <strain evidence="10">ATCC MYA-4449 / AS 2.2408 / CBS 8840 / NBRC 1802 / NCYC 2889</strain>
    </source>
</reference>
<keyword evidence="1" id="KW-0479">Metal-binding</keyword>
<evidence type="ECO:0000313" key="10">
    <source>
        <dbReference type="Proteomes" id="UP000002753"/>
    </source>
</evidence>
<keyword evidence="5" id="KW-0804">Transcription</keyword>
<sequence>MCTSDDDDYKTSPAPDTPADTNDSLERKRKKRKNTNVACVNCSRLHVSCEAKRPCLRCISKGLTATCVDAPRKKSKYLAGVPNRQLPMNIQPDHPPRKIMIPIYNNSSSNSTVNIQNIGEQQKFTSPQHIVHRAKFL</sequence>
<dbReference type="PANTHER" id="PTHR47659">
    <property type="entry name" value="ZN(II)2CYS6 TRANSCRIPTION FACTOR (EUROFUNG)-RELATED"/>
    <property type="match status" value="1"/>
</dbReference>
<evidence type="ECO:0000256" key="3">
    <source>
        <dbReference type="ARBA" id="ARBA00023015"/>
    </source>
</evidence>
<evidence type="ECO:0000256" key="7">
    <source>
        <dbReference type="SAM" id="MobiDB-lite"/>
    </source>
</evidence>
<evidence type="ECO:0000256" key="5">
    <source>
        <dbReference type="ARBA" id="ARBA00023163"/>
    </source>
</evidence>
<dbReference type="GO" id="GO:0008270">
    <property type="term" value="F:zinc ion binding"/>
    <property type="evidence" value="ECO:0007669"/>
    <property type="project" value="InterPro"/>
</dbReference>
<dbReference type="PROSITE" id="PS00463">
    <property type="entry name" value="ZN2_CY6_FUNGAL_1"/>
    <property type="match status" value="1"/>
</dbReference>
<keyword evidence="6" id="KW-0539">Nucleus</keyword>
<dbReference type="GO" id="GO:0005634">
    <property type="term" value="C:nucleus"/>
    <property type="evidence" value="ECO:0007669"/>
    <property type="project" value="TreeGrafter"/>
</dbReference>
<dbReference type="HOGENOM" id="CLU_1866287_0_0_1"/>
<dbReference type="GO" id="GO:0000977">
    <property type="term" value="F:RNA polymerase II transcription regulatory region sequence-specific DNA binding"/>
    <property type="evidence" value="ECO:0007669"/>
    <property type="project" value="TreeGrafter"/>
</dbReference>
<feature type="region of interest" description="Disordered" evidence="7">
    <location>
        <begin position="1"/>
        <end position="34"/>
    </location>
</feature>
<keyword evidence="3" id="KW-0805">Transcription regulation</keyword>
<dbReference type="GO" id="GO:0009267">
    <property type="term" value="P:cellular response to starvation"/>
    <property type="evidence" value="ECO:0007669"/>
    <property type="project" value="TreeGrafter"/>
</dbReference>
<comment type="caution">
    <text evidence="9">The sequence shown here is derived from an EMBL/GenBank/DDBJ whole genome shotgun (WGS) entry which is preliminary data.</text>
</comment>
<dbReference type="InterPro" id="IPR050335">
    <property type="entry name" value="ERT1_acuK_gluconeogen_tf"/>
</dbReference>
<reference evidence="10" key="2">
    <citation type="journal article" date="2011" name="G3 (Bethesda)">
        <title>The awesome power of yeast evolutionary genetics: New genome sequences and strain resources for the Saccharomyces sensu stricto genus.</title>
        <authorList>
            <person name="Scannell D.R."/>
            <person name="Zill O.A."/>
            <person name="Rokas A."/>
            <person name="Payen C."/>
            <person name="Dunham M.J."/>
            <person name="Eisen M.B."/>
            <person name="Rine J."/>
            <person name="Johnston M."/>
            <person name="Hittinger C.T."/>
        </authorList>
    </citation>
    <scope>GENOME REANNOTATION</scope>
    <source>
        <strain evidence="10">ATCC MYA-4449 / AS 2.2408 / CBS 8840 / NBRC 1802 / NCYC 2889</strain>
    </source>
</reference>
<dbReference type="Proteomes" id="UP000002753">
    <property type="component" value="Unassembled WGS sequence"/>
</dbReference>
<name>J4TXE3_SACK1</name>
<dbReference type="EMBL" id="AACI03001188">
    <property type="protein sequence ID" value="EJT42820.1"/>
    <property type="molecule type" value="Genomic_DNA"/>
</dbReference>
<dbReference type="PROSITE" id="PS50048">
    <property type="entry name" value="ZN2_CY6_FUNGAL_2"/>
    <property type="match status" value="1"/>
</dbReference>
<dbReference type="GO" id="GO:0000981">
    <property type="term" value="F:DNA-binding transcription factor activity, RNA polymerase II-specific"/>
    <property type="evidence" value="ECO:0007669"/>
    <property type="project" value="InterPro"/>
</dbReference>
<dbReference type="AlphaFoldDB" id="J4TXE3"/>
<accession>J4TXE3</accession>
<evidence type="ECO:0000256" key="2">
    <source>
        <dbReference type="ARBA" id="ARBA00022833"/>
    </source>
</evidence>
<dbReference type="Pfam" id="PF00172">
    <property type="entry name" value="Zn_clus"/>
    <property type="match status" value="1"/>
</dbReference>
<evidence type="ECO:0000256" key="4">
    <source>
        <dbReference type="ARBA" id="ARBA00023125"/>
    </source>
</evidence>
<dbReference type="SMART" id="SM00066">
    <property type="entry name" value="GAL4"/>
    <property type="match status" value="1"/>
</dbReference>
<dbReference type="PANTHER" id="PTHR47659:SF1">
    <property type="entry name" value="TRANSCRIPTION ACTIVATOR OF GLUCONEOGENESIS ERT1"/>
    <property type="match status" value="1"/>
</dbReference>
<dbReference type="InterPro" id="IPR001138">
    <property type="entry name" value="Zn2Cys6_DnaBD"/>
</dbReference>
<dbReference type="SUPFAM" id="SSF57701">
    <property type="entry name" value="Zn2/Cys6 DNA-binding domain"/>
    <property type="match status" value="1"/>
</dbReference>
<dbReference type="STRING" id="226230.J4TXE3"/>
<evidence type="ECO:0000313" key="9">
    <source>
        <dbReference type="EMBL" id="EJT42820.1"/>
    </source>
</evidence>
<keyword evidence="4" id="KW-0238">DNA-binding</keyword>
<organism evidence="9 10">
    <name type="scientific">Saccharomyces kudriavzevii (strain ATCC MYA-4449 / AS 2.2408 / CBS 8840 / NBRC 1802 / NCYC 2889)</name>
    <name type="common">Yeast</name>
    <dbReference type="NCBI Taxonomy" id="226230"/>
    <lineage>
        <taxon>Eukaryota</taxon>
        <taxon>Fungi</taxon>
        <taxon>Dikarya</taxon>
        <taxon>Ascomycota</taxon>
        <taxon>Saccharomycotina</taxon>
        <taxon>Saccharomycetes</taxon>
        <taxon>Saccharomycetales</taxon>
        <taxon>Saccharomycetaceae</taxon>
        <taxon>Saccharomyces</taxon>
    </lineage>
</organism>
<protein>
    <submittedName>
        <fullName evidence="9">ERT1-like protein</fullName>
    </submittedName>
</protein>
<dbReference type="Gene3D" id="4.10.240.10">
    <property type="entry name" value="Zn(2)-C6 fungal-type DNA-binding domain"/>
    <property type="match status" value="1"/>
</dbReference>
<proteinExistence type="predicted"/>
<keyword evidence="2" id="KW-0862">Zinc</keyword>
<evidence type="ECO:0000256" key="1">
    <source>
        <dbReference type="ARBA" id="ARBA00022723"/>
    </source>
</evidence>
<gene>
    <name evidence="9" type="primary">YBR239C</name>
    <name evidence="9" type="ORF">SKUD_138701</name>
</gene>
<feature type="domain" description="Zn(2)-C6 fungal-type" evidence="8">
    <location>
        <begin position="38"/>
        <end position="69"/>
    </location>
</feature>